<sequence length="367" mass="40334">MKASPYIARGARGFTLVELMASMLLLTLLMIVCVSALDSVRRSVTGVHNKTQQFREARQAFELITKTLSQATLNPYWDYYYKGSGSNQPPGGTTVTPPSAYIRFSELQFQTGAASVLLGGKATRASTPGHATFFQAPLGLTNDQNALGSLLNARGYAIQFGDDSTNRPPFLADYEIPVRHRFRLVEYRPPAEQAAPFQGNTIYTHPADWFRQDLEPATRTVAENILLLVLSPRVAAEAATAAKKPAWWIAPNYTYNSLDVDNSTPAVDKVTVDAAGSVAQGTQHLLPPLVVVTMVALDETSAARWAQEYGQSAPDYLSEADAPFTDASQHDADLARLEAWLERKRLNCTVFSSTVPLRNARWDSRTY</sequence>
<organism evidence="1 2">
    <name type="scientific">Prosthecobacter fluviatilis</name>
    <dbReference type="NCBI Taxonomy" id="445931"/>
    <lineage>
        <taxon>Bacteria</taxon>
        <taxon>Pseudomonadati</taxon>
        <taxon>Verrucomicrobiota</taxon>
        <taxon>Verrucomicrobiia</taxon>
        <taxon>Verrucomicrobiales</taxon>
        <taxon>Verrucomicrobiaceae</taxon>
        <taxon>Prosthecobacter</taxon>
    </lineage>
</organism>
<name>A0ABW0KWJ5_9BACT</name>
<dbReference type="Pfam" id="PF07963">
    <property type="entry name" value="N_methyl"/>
    <property type="match status" value="1"/>
</dbReference>
<dbReference type="InterPro" id="IPR012902">
    <property type="entry name" value="N_methyl_site"/>
</dbReference>
<reference evidence="2" key="1">
    <citation type="journal article" date="2019" name="Int. J. Syst. Evol. Microbiol.">
        <title>The Global Catalogue of Microorganisms (GCM) 10K type strain sequencing project: providing services to taxonomists for standard genome sequencing and annotation.</title>
        <authorList>
            <consortium name="The Broad Institute Genomics Platform"/>
            <consortium name="The Broad Institute Genome Sequencing Center for Infectious Disease"/>
            <person name="Wu L."/>
            <person name="Ma J."/>
        </authorList>
    </citation>
    <scope>NUCLEOTIDE SEQUENCE [LARGE SCALE GENOMIC DNA]</scope>
    <source>
        <strain evidence="2">CGMCC 4.1469</strain>
    </source>
</reference>
<keyword evidence="2" id="KW-1185">Reference proteome</keyword>
<dbReference type="PROSITE" id="PS00409">
    <property type="entry name" value="PROKAR_NTER_METHYL"/>
    <property type="match status" value="1"/>
</dbReference>
<evidence type="ECO:0000313" key="1">
    <source>
        <dbReference type="EMBL" id="MFC5457744.1"/>
    </source>
</evidence>
<comment type="caution">
    <text evidence="1">The sequence shown here is derived from an EMBL/GenBank/DDBJ whole genome shotgun (WGS) entry which is preliminary data.</text>
</comment>
<gene>
    <name evidence="1" type="primary">vccC</name>
    <name evidence="1" type="ORF">ACFQDI_22945</name>
</gene>
<dbReference type="EMBL" id="JBHSMQ010000012">
    <property type="protein sequence ID" value="MFC5457744.1"/>
    <property type="molecule type" value="Genomic_DNA"/>
</dbReference>
<dbReference type="NCBIfam" id="TIGR02599">
    <property type="entry name" value="Verru_Chthon cassette protein C"/>
    <property type="match status" value="1"/>
</dbReference>
<dbReference type="RefSeq" id="WP_377171388.1">
    <property type="nucleotide sequence ID" value="NZ_JBHSMQ010000012.1"/>
</dbReference>
<protein>
    <submittedName>
        <fullName evidence="1">Verru_Chthon cassette protein C</fullName>
    </submittedName>
</protein>
<proteinExistence type="predicted"/>
<dbReference type="Proteomes" id="UP001596052">
    <property type="component" value="Unassembled WGS sequence"/>
</dbReference>
<dbReference type="InterPro" id="IPR019839">
    <property type="entry name" value="Verru/Chthon_C"/>
</dbReference>
<evidence type="ECO:0000313" key="2">
    <source>
        <dbReference type="Proteomes" id="UP001596052"/>
    </source>
</evidence>
<accession>A0ABW0KWJ5</accession>